<accession>A0A1G6NUZ4</accession>
<keyword evidence="1" id="KW-1133">Transmembrane helix</keyword>
<keyword evidence="1" id="KW-0472">Membrane</keyword>
<dbReference type="RefSeq" id="WP_176759878.1">
    <property type="nucleotide sequence ID" value="NZ_FMYV01000006.1"/>
</dbReference>
<dbReference type="STRING" id="28234.SAMN04488588_1669"/>
<evidence type="ECO:0000313" key="3">
    <source>
        <dbReference type="Proteomes" id="UP000199322"/>
    </source>
</evidence>
<protein>
    <submittedName>
        <fullName evidence="2">Uncharacterized protein</fullName>
    </submittedName>
</protein>
<sequence length="50" mass="5940">MDNYNKMVIVIGIKIFGFLIADFGKIKDNLGGYYKQLYIWTFLVMFQKLK</sequence>
<gene>
    <name evidence="2" type="ORF">SAMN04488588_1669</name>
</gene>
<keyword evidence="3" id="KW-1185">Reference proteome</keyword>
<keyword evidence="1" id="KW-0812">Transmembrane</keyword>
<evidence type="ECO:0000313" key="2">
    <source>
        <dbReference type="EMBL" id="SDC71578.1"/>
    </source>
</evidence>
<proteinExistence type="predicted"/>
<dbReference type="EMBL" id="FMYV01000006">
    <property type="protein sequence ID" value="SDC71578.1"/>
    <property type="molecule type" value="Genomic_DNA"/>
</dbReference>
<reference evidence="2 3" key="1">
    <citation type="submission" date="2016-10" db="EMBL/GenBank/DDBJ databases">
        <authorList>
            <person name="de Groot N.N."/>
        </authorList>
    </citation>
    <scope>NUCLEOTIDE SEQUENCE [LARGE SCALE GENOMIC DNA]</scope>
    <source>
        <strain evidence="2 3">WG14</strain>
    </source>
</reference>
<dbReference type="Proteomes" id="UP000199322">
    <property type="component" value="Unassembled WGS sequence"/>
</dbReference>
<feature type="transmembrane region" description="Helical" evidence="1">
    <location>
        <begin position="7"/>
        <end position="26"/>
    </location>
</feature>
<organism evidence="2 3">
    <name type="scientific">Geotoga petraea</name>
    <dbReference type="NCBI Taxonomy" id="28234"/>
    <lineage>
        <taxon>Bacteria</taxon>
        <taxon>Thermotogati</taxon>
        <taxon>Thermotogota</taxon>
        <taxon>Thermotogae</taxon>
        <taxon>Petrotogales</taxon>
        <taxon>Petrotogaceae</taxon>
        <taxon>Geotoga</taxon>
    </lineage>
</organism>
<name>A0A1G6NUZ4_9BACT</name>
<evidence type="ECO:0000256" key="1">
    <source>
        <dbReference type="SAM" id="Phobius"/>
    </source>
</evidence>
<dbReference type="AlphaFoldDB" id="A0A1G6NUZ4"/>